<organism evidence="2 3">
    <name type="scientific">Opisthorchis viverrini</name>
    <name type="common">Southeast Asian liver fluke</name>
    <dbReference type="NCBI Taxonomy" id="6198"/>
    <lineage>
        <taxon>Eukaryota</taxon>
        <taxon>Metazoa</taxon>
        <taxon>Spiralia</taxon>
        <taxon>Lophotrochozoa</taxon>
        <taxon>Platyhelminthes</taxon>
        <taxon>Trematoda</taxon>
        <taxon>Digenea</taxon>
        <taxon>Opisthorchiida</taxon>
        <taxon>Opisthorchiata</taxon>
        <taxon>Opisthorchiidae</taxon>
        <taxon>Opisthorchis</taxon>
    </lineage>
</organism>
<evidence type="ECO:0000313" key="3">
    <source>
        <dbReference type="Proteomes" id="UP000054324"/>
    </source>
</evidence>
<dbReference type="RefSeq" id="XP_009166996.1">
    <property type="nucleotide sequence ID" value="XM_009168732.1"/>
</dbReference>
<dbReference type="Proteomes" id="UP000054324">
    <property type="component" value="Unassembled WGS sequence"/>
</dbReference>
<dbReference type="GeneID" id="20318272"/>
<proteinExistence type="predicted"/>
<accession>A0A074ZPA0</accession>
<dbReference type="KEGG" id="ovi:T265_04086"/>
<name>A0A074ZPA0_OPIVI</name>
<dbReference type="CTD" id="20318272"/>
<evidence type="ECO:0000313" key="2">
    <source>
        <dbReference type="EMBL" id="KER29238.1"/>
    </source>
</evidence>
<dbReference type="EMBL" id="KL596682">
    <property type="protein sequence ID" value="KER29238.1"/>
    <property type="molecule type" value="Genomic_DNA"/>
</dbReference>
<protein>
    <submittedName>
        <fullName evidence="2">Uncharacterized protein</fullName>
    </submittedName>
</protein>
<dbReference type="OrthoDB" id="443401at2759"/>
<feature type="compositionally biased region" description="Basic residues" evidence="1">
    <location>
        <begin position="109"/>
        <end position="118"/>
    </location>
</feature>
<reference evidence="2 3" key="1">
    <citation type="submission" date="2013-11" db="EMBL/GenBank/DDBJ databases">
        <title>Opisthorchis viverrini - life in the bile duct.</title>
        <authorList>
            <person name="Young N.D."/>
            <person name="Nagarajan N."/>
            <person name="Lin S.J."/>
            <person name="Korhonen P.K."/>
            <person name="Jex A.R."/>
            <person name="Hall R.S."/>
            <person name="Safavi-Hemami H."/>
            <person name="Kaewkong W."/>
            <person name="Bertrand D."/>
            <person name="Gao S."/>
            <person name="Seet Q."/>
            <person name="Wongkham S."/>
            <person name="Teh B.T."/>
            <person name="Wongkham C."/>
            <person name="Intapan P.M."/>
            <person name="Maleewong W."/>
            <person name="Yang X."/>
            <person name="Hu M."/>
            <person name="Wang Z."/>
            <person name="Hofmann A."/>
            <person name="Sternberg P.W."/>
            <person name="Tan P."/>
            <person name="Wang J."/>
            <person name="Gasser R.B."/>
        </authorList>
    </citation>
    <scope>NUCLEOTIDE SEQUENCE [LARGE SCALE GENOMIC DNA]</scope>
</reference>
<gene>
    <name evidence="2" type="ORF">T265_04086</name>
</gene>
<sequence>MWPVSGSPSRKTAVTSAPEFAGNCFHTSLPSHCLTASGSLPPFTWLCEKSSSRKSVDWHTQHVAKPAQPVQCDQFIYRGPGCSAVAPFRCLTAMTPEGSTRAGILPKPRQGKSSRGGRIRTADLPVNNRSAVTSFRCLTVMPPEGRMMAGIPPGCPRREAEIGFEPRTLRSGDLTECLVYDIPQLKVLHKDRFMFQFIRYSRYSKEPTHKVAENASTAHDQFCPSWGSSGKRSPRVSVKPMFYINPYWTELDKCTHFHINLLHLSRSTQIGTWRQCQRKEARGLRSCHVDEV</sequence>
<keyword evidence="3" id="KW-1185">Reference proteome</keyword>
<feature type="region of interest" description="Disordered" evidence="1">
    <location>
        <begin position="101"/>
        <end position="120"/>
    </location>
</feature>
<evidence type="ECO:0000256" key="1">
    <source>
        <dbReference type="SAM" id="MobiDB-lite"/>
    </source>
</evidence>
<dbReference type="AlphaFoldDB" id="A0A074ZPA0"/>